<comment type="caution">
    <text evidence="1">The sequence shown here is derived from an EMBL/GenBank/DDBJ whole genome shotgun (WGS) entry which is preliminary data.</text>
</comment>
<name>A0A7V8LJU7_9MYCO</name>
<sequence length="71" mass="7702">MAMPMCTNAQGDWLFLVIGIVDSRPAAPTATELRCGCGGDTFRTNDHDGVIRLWCAHCLHWVGTVRRTAAG</sequence>
<organism evidence="1 3">
    <name type="scientific">Mycobacteroides immunogenum</name>
    <dbReference type="NCBI Taxonomy" id="83262"/>
    <lineage>
        <taxon>Bacteria</taxon>
        <taxon>Bacillati</taxon>
        <taxon>Actinomycetota</taxon>
        <taxon>Actinomycetes</taxon>
        <taxon>Mycobacteriales</taxon>
        <taxon>Mycobacteriaceae</taxon>
        <taxon>Mycobacteroides</taxon>
    </lineage>
</organism>
<dbReference type="Proteomes" id="UP000037843">
    <property type="component" value="Unassembled WGS sequence"/>
</dbReference>
<keyword evidence="4" id="KW-1185">Reference proteome</keyword>
<dbReference type="EMBL" id="LJFO01000024">
    <property type="protein sequence ID" value="KPG02952.1"/>
    <property type="molecule type" value="Genomic_DNA"/>
</dbReference>
<evidence type="ECO:0000313" key="4">
    <source>
        <dbReference type="Proteomes" id="UP000037962"/>
    </source>
</evidence>
<protein>
    <submittedName>
        <fullName evidence="1">Uncharacterized protein</fullName>
    </submittedName>
</protein>
<evidence type="ECO:0000313" key="2">
    <source>
        <dbReference type="EMBL" id="KPG26511.1"/>
    </source>
</evidence>
<reference evidence="3 4" key="1">
    <citation type="submission" date="2015-09" db="EMBL/GenBank/DDBJ databases">
        <title>Genome Sequences of Mycobacterium immunogenum Isolates, Recuperated from a Chloraminated Drinking Water Distribution System Simulator Subjected to Episodes of Nitrification.</title>
        <authorList>
            <person name="Gomez-Alvarez V."/>
            <person name="Revetta R.P."/>
        </authorList>
    </citation>
    <scope>NUCLEOTIDE SEQUENCE [LARGE SCALE GENOMIC DNA]</scope>
    <source>
        <strain evidence="1 3">H008</strain>
        <strain evidence="2 4">H076</strain>
    </source>
</reference>
<accession>A0A7V8LJU7</accession>
<dbReference type="Proteomes" id="UP000037962">
    <property type="component" value="Unassembled WGS sequence"/>
</dbReference>
<proteinExistence type="predicted"/>
<evidence type="ECO:0000313" key="1">
    <source>
        <dbReference type="EMBL" id="KPG02952.1"/>
    </source>
</evidence>
<gene>
    <name evidence="1" type="ORF">AN908_26985</name>
    <name evidence="2" type="ORF">AN912_25160</name>
</gene>
<dbReference type="AlphaFoldDB" id="A0A7V8LJU7"/>
<dbReference type="EMBL" id="LJFS01000045">
    <property type="protein sequence ID" value="KPG26511.1"/>
    <property type="molecule type" value="Genomic_DNA"/>
</dbReference>
<evidence type="ECO:0000313" key="3">
    <source>
        <dbReference type="Proteomes" id="UP000037843"/>
    </source>
</evidence>